<dbReference type="STRING" id="253628.A0A0D1ZY53"/>
<dbReference type="RefSeq" id="XP_016209272.1">
    <property type="nucleotide sequence ID" value="XM_016362923.1"/>
</dbReference>
<dbReference type="Pfam" id="PF02791">
    <property type="entry name" value="DDT"/>
    <property type="match status" value="1"/>
</dbReference>
<evidence type="ECO:0000313" key="7">
    <source>
        <dbReference type="EMBL" id="KIV99402.1"/>
    </source>
</evidence>
<feature type="domain" description="DDT" evidence="5">
    <location>
        <begin position="511"/>
        <end position="574"/>
    </location>
</feature>
<dbReference type="GeneID" id="27316917"/>
<protein>
    <recommendedName>
        <fullName evidence="9">WAC domain-containing protein</fullName>
    </recommendedName>
</protein>
<dbReference type="Proteomes" id="UP000053259">
    <property type="component" value="Unassembled WGS sequence"/>
</dbReference>
<feature type="compositionally biased region" description="Basic and acidic residues" evidence="4">
    <location>
        <begin position="833"/>
        <end position="854"/>
    </location>
</feature>
<dbReference type="InParanoid" id="A0A0D1ZY53"/>
<sequence>MVLFKRRKVETVPIPPSLKFAPNTEVSSESSIRRTRERTCACARSGITQDIGEDSSGGNMRDSLSLSLSVSGKADQACFHHLGMGDHTDGRTVHKLRGISGEVRSRHGTSCSHGHDVLSLYKITTLADTQARHANRRDFYWQKDFTCEITGHSNLTFFDAYESETASLRQLDIQFPEPLREPILKKAQFTTFGRLEYLVNWIYEAFKHDFFPREHVIAILDNGEKAEGIVREKVSFPDRYMNGVLQPATSRYLVSVEADPSSKREAMDVPVEGANIYRDRRNFSKLLLRSFLKGALQKESWHGAPWLVKMHLAQEYNIPTEIPPHLHQRAVMAERKNLLAMQKRAEPIDQTTFFNYLASKQRPLEVRPPPGGKGGKNHRFIQQDIGKYVHKNGDPALVQYQVTPGGTPVPILLPDQGNPPPAGQPLAAGMAKSTGGPGATNAQYPVTANAQYTTKAEVVPTPPPPQIKFPCEDTEVPPRKDVPPRPSLKFFSEDLPSGELVADPVNPGLKISSVGTLLEIWDTLNVHSEVFVLDSFTVDDFAEAMRFSSPDVDCELLNEVHCAVLKQLVDEQGDVQVSLPEFDPSDSEDDEEEEEEEEEPSAEPSPEPQFRRTTRSSLRKEEAAALKQRTPTPEPKEVHQAAAMQGERPWKDRLKERDFKDGGWQVILVGVLHQVSLMPRKKEICDKILSILAPIDKDPTDETAKSQYFTALDVNLRLEALQIITQLATSTPALRKHLEDMSAEMTELRKKKIEQQRLKKDIIDELHKLDEQRKELASQIQAKKPEGEANGQADVEISDIPSATNGIADSREGSEDEAPPVQLRRGADRKRKREEEAARREKAKKEKAAQPKRTREEIKLDKLVEEIETKKADILDCEEKIAEYTNDLRETDCQRSKCLGRDRFCNRYWWFERNGMPFGGVPHTSTAHYNYASGRIWVQGPDQIDREGLLDLDKDLQASYLQVFDITILDRKQKEEGDTHLETADHWGYIDEPEKIDQLLGWLDERGLREKALRKELLAWREIIVDCMKKMREHLDEVAAKKLNSKQDEESMPTRISTRTKAHAADVDRNEWPCLQWHNTLAVEAFGILHSEGIRKRRRGVAKKVEKASKKDTKLVTRTGASYGRK</sequence>
<dbReference type="InterPro" id="IPR013136">
    <property type="entry name" value="WSTF_Acf1_Cbp146"/>
</dbReference>
<evidence type="ECO:0000259" key="6">
    <source>
        <dbReference type="PROSITE" id="PS51136"/>
    </source>
</evidence>
<dbReference type="PROSITE" id="PS51136">
    <property type="entry name" value="WAC"/>
    <property type="match status" value="1"/>
</dbReference>
<feature type="compositionally biased region" description="Acidic residues" evidence="4">
    <location>
        <begin position="583"/>
        <end position="601"/>
    </location>
</feature>
<evidence type="ECO:0008006" key="9">
    <source>
        <dbReference type="Google" id="ProtNLM"/>
    </source>
</evidence>
<evidence type="ECO:0000256" key="3">
    <source>
        <dbReference type="PROSITE-ProRule" id="PRU00475"/>
    </source>
</evidence>
<dbReference type="VEuPathDB" id="FungiDB:PV09_08944"/>
<dbReference type="PANTHER" id="PTHR32075:SF6">
    <property type="entry name" value="ISWI CHROMATIN-REMODELING COMPLEX SUBUNIT YPL216W-RELATED"/>
    <property type="match status" value="1"/>
</dbReference>
<keyword evidence="2 3" id="KW-0539">Nucleus</keyword>
<name>A0A0D1ZY53_9PEZI</name>
<feature type="region of interest" description="Disordered" evidence="4">
    <location>
        <begin position="776"/>
        <end position="854"/>
    </location>
</feature>
<dbReference type="Pfam" id="PF15613">
    <property type="entry name" value="WSD"/>
    <property type="match status" value="1"/>
</dbReference>
<dbReference type="FunCoup" id="A0A0D1ZY53">
    <property type="interactions" value="235"/>
</dbReference>
<dbReference type="GO" id="GO:0000781">
    <property type="term" value="C:chromosome, telomeric region"/>
    <property type="evidence" value="ECO:0007669"/>
    <property type="project" value="GOC"/>
</dbReference>
<dbReference type="GO" id="GO:0031509">
    <property type="term" value="P:subtelomeric heterochromatin formation"/>
    <property type="evidence" value="ECO:0007669"/>
    <property type="project" value="TreeGrafter"/>
</dbReference>
<dbReference type="AlphaFoldDB" id="A0A0D1ZY53"/>
<dbReference type="InterPro" id="IPR018501">
    <property type="entry name" value="DDT_dom"/>
</dbReference>
<keyword evidence="8" id="KW-1185">Reference proteome</keyword>
<gene>
    <name evidence="7" type="ORF">PV09_08944</name>
</gene>
<feature type="region of interest" description="Disordered" evidence="4">
    <location>
        <begin position="574"/>
        <end position="653"/>
    </location>
</feature>
<dbReference type="GO" id="GO:0000785">
    <property type="term" value="C:chromatin"/>
    <property type="evidence" value="ECO:0007669"/>
    <property type="project" value="UniProtKB-ARBA"/>
</dbReference>
<dbReference type="PROSITE" id="PS50827">
    <property type="entry name" value="DDT"/>
    <property type="match status" value="1"/>
</dbReference>
<dbReference type="GO" id="GO:0005634">
    <property type="term" value="C:nucleus"/>
    <property type="evidence" value="ECO:0007669"/>
    <property type="project" value="UniProtKB-SubCell"/>
</dbReference>
<dbReference type="Pfam" id="PF10537">
    <property type="entry name" value="WAC_Acf1_DNA_bd"/>
    <property type="match status" value="1"/>
</dbReference>
<evidence type="ECO:0000256" key="4">
    <source>
        <dbReference type="SAM" id="MobiDB-lite"/>
    </source>
</evidence>
<dbReference type="EMBL" id="KN847578">
    <property type="protein sequence ID" value="KIV99402.1"/>
    <property type="molecule type" value="Genomic_DNA"/>
</dbReference>
<dbReference type="InterPro" id="IPR028941">
    <property type="entry name" value="WHIM2_dom"/>
</dbReference>
<feature type="compositionally biased region" description="Basic and acidic residues" evidence="4">
    <location>
        <begin position="1105"/>
        <end position="1115"/>
    </location>
</feature>
<reference evidence="7 8" key="1">
    <citation type="submission" date="2015-01" db="EMBL/GenBank/DDBJ databases">
        <title>The Genome Sequence of Ochroconis gallopava CBS43764.</title>
        <authorList>
            <consortium name="The Broad Institute Genomics Platform"/>
            <person name="Cuomo C."/>
            <person name="de Hoog S."/>
            <person name="Gorbushina A."/>
            <person name="Stielow B."/>
            <person name="Teixiera M."/>
            <person name="Abouelleil A."/>
            <person name="Chapman S.B."/>
            <person name="Priest M."/>
            <person name="Young S.K."/>
            <person name="Wortman J."/>
            <person name="Nusbaum C."/>
            <person name="Birren B."/>
        </authorList>
    </citation>
    <scope>NUCLEOTIDE SEQUENCE [LARGE SCALE GENOMIC DNA]</scope>
    <source>
        <strain evidence="7 8">CBS 43764</strain>
    </source>
</reference>
<feature type="domain" description="WAC" evidence="6">
    <location>
        <begin position="115"/>
        <end position="225"/>
    </location>
</feature>
<feature type="region of interest" description="Disordered" evidence="4">
    <location>
        <begin position="1105"/>
        <end position="1126"/>
    </location>
</feature>
<proteinExistence type="predicted"/>
<evidence type="ECO:0000313" key="8">
    <source>
        <dbReference type="Proteomes" id="UP000053259"/>
    </source>
</evidence>
<evidence type="ECO:0000259" key="5">
    <source>
        <dbReference type="PROSITE" id="PS50827"/>
    </source>
</evidence>
<dbReference type="PANTHER" id="PTHR32075">
    <property type="entry name" value="ISWI CHROMATIN-REMODELING COMPLEX SUBUNIT YPL216W-RELATED"/>
    <property type="match status" value="1"/>
</dbReference>
<evidence type="ECO:0000256" key="2">
    <source>
        <dbReference type="ARBA" id="ARBA00023242"/>
    </source>
</evidence>
<evidence type="ECO:0000256" key="1">
    <source>
        <dbReference type="ARBA" id="ARBA00004123"/>
    </source>
</evidence>
<accession>A0A0D1ZY53</accession>
<comment type="subcellular location">
    <subcellularLocation>
        <location evidence="1 3">Nucleus</location>
    </subcellularLocation>
</comment>
<organism evidence="7 8">
    <name type="scientific">Verruconis gallopava</name>
    <dbReference type="NCBI Taxonomy" id="253628"/>
    <lineage>
        <taxon>Eukaryota</taxon>
        <taxon>Fungi</taxon>
        <taxon>Dikarya</taxon>
        <taxon>Ascomycota</taxon>
        <taxon>Pezizomycotina</taxon>
        <taxon>Dothideomycetes</taxon>
        <taxon>Pleosporomycetidae</taxon>
        <taxon>Venturiales</taxon>
        <taxon>Sympoventuriaceae</taxon>
        <taxon>Verruconis</taxon>
    </lineage>
</organism>
<dbReference type="OrthoDB" id="1689333at2759"/>